<evidence type="ECO:0000259" key="1">
    <source>
        <dbReference type="PROSITE" id="PS50943"/>
    </source>
</evidence>
<proteinExistence type="predicted"/>
<dbReference type="Proteomes" id="UP000254876">
    <property type="component" value="Unassembled WGS sequence"/>
</dbReference>
<protein>
    <submittedName>
        <fullName evidence="2">Transcriptional regulator, y4mF family</fullName>
    </submittedName>
</protein>
<dbReference type="AlphaFoldDB" id="A0A7Z7Q0Q7"/>
<evidence type="ECO:0000313" key="2">
    <source>
        <dbReference type="EMBL" id="STF08897.1"/>
    </source>
</evidence>
<organism evidence="2 3">
    <name type="scientific">Elizabethkingia anophelis</name>
    <dbReference type="NCBI Taxonomy" id="1117645"/>
    <lineage>
        <taxon>Bacteria</taxon>
        <taxon>Pseudomonadati</taxon>
        <taxon>Bacteroidota</taxon>
        <taxon>Flavobacteriia</taxon>
        <taxon>Flavobacteriales</taxon>
        <taxon>Weeksellaceae</taxon>
        <taxon>Elizabethkingia</taxon>
    </lineage>
</organism>
<dbReference type="SUPFAM" id="SSF47413">
    <property type="entry name" value="lambda repressor-like DNA-binding domains"/>
    <property type="match status" value="1"/>
</dbReference>
<feature type="domain" description="HTH cro/C1-type" evidence="1">
    <location>
        <begin position="15"/>
        <end position="71"/>
    </location>
</feature>
<dbReference type="EMBL" id="UFYD01000003">
    <property type="protein sequence ID" value="STF08897.1"/>
    <property type="molecule type" value="Genomic_DNA"/>
</dbReference>
<comment type="caution">
    <text evidence="2">The sequence shown here is derived from an EMBL/GenBank/DDBJ whole genome shotgun (WGS) entry which is preliminary data.</text>
</comment>
<accession>A0A7Z7Q0Q7</accession>
<dbReference type="Pfam" id="PF01381">
    <property type="entry name" value="HTH_3"/>
    <property type="match status" value="1"/>
</dbReference>
<gene>
    <name evidence="2" type="ORF">NCTC10588_04113</name>
</gene>
<dbReference type="InterPro" id="IPR010982">
    <property type="entry name" value="Lambda_DNA-bd_dom_sf"/>
</dbReference>
<evidence type="ECO:0000313" key="3">
    <source>
        <dbReference type="Proteomes" id="UP000254876"/>
    </source>
</evidence>
<sequence>MTEKEKALLRFGMNFRKVRKSLGLSQDDVAANSDRLIKATISDTENGKRNIELTTLLDLAKGIGKPPMLLLDYDHNSDITIKDLK</sequence>
<name>A0A7Z7Q0Q7_9FLAO</name>
<dbReference type="PROSITE" id="PS50943">
    <property type="entry name" value="HTH_CROC1"/>
    <property type="match status" value="1"/>
</dbReference>
<dbReference type="GO" id="GO:0003677">
    <property type="term" value="F:DNA binding"/>
    <property type="evidence" value="ECO:0007669"/>
    <property type="project" value="InterPro"/>
</dbReference>
<dbReference type="RefSeq" id="WP_115172723.1">
    <property type="nucleotide sequence ID" value="NZ_UFYD01000003.1"/>
</dbReference>
<dbReference type="SMART" id="SM00530">
    <property type="entry name" value="HTH_XRE"/>
    <property type="match status" value="1"/>
</dbReference>
<dbReference type="Gene3D" id="1.10.260.40">
    <property type="entry name" value="lambda repressor-like DNA-binding domains"/>
    <property type="match status" value="1"/>
</dbReference>
<reference evidence="2 3" key="1">
    <citation type="submission" date="2018-06" db="EMBL/GenBank/DDBJ databases">
        <authorList>
            <consortium name="Pathogen Informatics"/>
            <person name="Doyle S."/>
        </authorList>
    </citation>
    <scope>NUCLEOTIDE SEQUENCE [LARGE SCALE GENOMIC DNA]</scope>
    <source>
        <strain evidence="2 3">NCTC10588</strain>
    </source>
</reference>
<dbReference type="InterPro" id="IPR001387">
    <property type="entry name" value="Cro/C1-type_HTH"/>
</dbReference>
<dbReference type="CDD" id="cd00093">
    <property type="entry name" value="HTH_XRE"/>
    <property type="match status" value="1"/>
</dbReference>